<evidence type="ECO:0000256" key="2">
    <source>
        <dbReference type="ARBA" id="ARBA00022670"/>
    </source>
</evidence>
<keyword evidence="4" id="KW-0677">Repeat</keyword>
<dbReference type="InterPro" id="IPR000064">
    <property type="entry name" value="NLP_P60_dom"/>
</dbReference>
<dbReference type="SUPFAM" id="SSF54001">
    <property type="entry name" value="Cysteine proteinases"/>
    <property type="match status" value="1"/>
</dbReference>
<dbReference type="GO" id="GO:0006508">
    <property type="term" value="P:proteolysis"/>
    <property type="evidence" value="ECO:0007669"/>
    <property type="project" value="UniProtKB-KW"/>
</dbReference>
<gene>
    <name evidence="11" type="ORF">DCMF_00330</name>
</gene>
<feature type="domain" description="LysM" evidence="9">
    <location>
        <begin position="100"/>
        <end position="144"/>
    </location>
</feature>
<dbReference type="AlphaFoldDB" id="A0A3G1KLZ7"/>
<keyword evidence="3 8" id="KW-0732">Signal</keyword>
<evidence type="ECO:0000256" key="3">
    <source>
        <dbReference type="ARBA" id="ARBA00022729"/>
    </source>
</evidence>
<dbReference type="PROSITE" id="PS51935">
    <property type="entry name" value="NLPC_P60"/>
    <property type="match status" value="1"/>
</dbReference>
<keyword evidence="2" id="KW-0645">Protease</keyword>
<evidence type="ECO:0000313" key="11">
    <source>
        <dbReference type="EMBL" id="ATW23447.1"/>
    </source>
</evidence>
<sequence>MRKFAIIAAIFIPLAFSSPALAANPTQNANVVHVVKASETLSGIASIYHVTVQDIVNYNKLSNPDKLQIGQTLLIPGKNNNLSTPPAKNNEGAADGTQYEKYVVKARDTFTSIARTEGVAIADIIAANKTVNPNALQIGQTLLIPVSKQNQSLASRKDDRTHDDNDNNGNDPEEAEADDLAAEIIDYAEEFLGYPYSYAASGPDSFDCSGFIRFVFSHFEIDLPHSSADQADEGDRVKQRDLIPGDLVFFKTSGRGISHVGIYIGDGDFIHASTTSKGVIISALSEEYYESRYVTARRVF</sequence>
<dbReference type="Gene3D" id="3.90.1720.10">
    <property type="entry name" value="endopeptidase domain like (from Nostoc punctiforme)"/>
    <property type="match status" value="1"/>
</dbReference>
<evidence type="ECO:0000313" key="12">
    <source>
        <dbReference type="Proteomes" id="UP000323521"/>
    </source>
</evidence>
<feature type="signal peptide" evidence="8">
    <location>
        <begin position="1"/>
        <end position="22"/>
    </location>
</feature>
<dbReference type="PROSITE" id="PS51782">
    <property type="entry name" value="LYSM"/>
    <property type="match status" value="2"/>
</dbReference>
<dbReference type="OrthoDB" id="9808890at2"/>
<dbReference type="InterPro" id="IPR018392">
    <property type="entry name" value="LysM"/>
</dbReference>
<comment type="similarity">
    <text evidence="1">Belongs to the peptidase C40 family.</text>
</comment>
<feature type="compositionally biased region" description="Basic and acidic residues" evidence="7">
    <location>
        <begin position="155"/>
        <end position="165"/>
    </location>
</feature>
<dbReference type="Pfam" id="PF01476">
    <property type="entry name" value="LysM"/>
    <property type="match status" value="2"/>
</dbReference>
<feature type="chain" id="PRO_5018037638" description="LysM peptidoglycan-binding domain-containing protein" evidence="8">
    <location>
        <begin position="23"/>
        <end position="300"/>
    </location>
</feature>
<keyword evidence="5" id="KW-0378">Hydrolase</keyword>
<dbReference type="GO" id="GO:0008234">
    <property type="term" value="F:cysteine-type peptidase activity"/>
    <property type="evidence" value="ECO:0007669"/>
    <property type="project" value="UniProtKB-KW"/>
</dbReference>
<dbReference type="Proteomes" id="UP000323521">
    <property type="component" value="Chromosome"/>
</dbReference>
<evidence type="ECO:0000256" key="7">
    <source>
        <dbReference type="SAM" id="MobiDB-lite"/>
    </source>
</evidence>
<dbReference type="CDD" id="cd00118">
    <property type="entry name" value="LysM"/>
    <property type="match status" value="2"/>
</dbReference>
<dbReference type="PANTHER" id="PTHR47053:SF1">
    <property type="entry name" value="MUREIN DD-ENDOPEPTIDASE MEPH-RELATED"/>
    <property type="match status" value="1"/>
</dbReference>
<evidence type="ECO:0000259" key="10">
    <source>
        <dbReference type="PROSITE" id="PS51935"/>
    </source>
</evidence>
<accession>A0A3G1KLZ7</accession>
<dbReference type="SUPFAM" id="SSF54106">
    <property type="entry name" value="LysM domain"/>
    <property type="match status" value="2"/>
</dbReference>
<name>A0A3G1KLZ7_FORW1</name>
<dbReference type="InterPro" id="IPR051202">
    <property type="entry name" value="Peptidase_C40"/>
</dbReference>
<dbReference type="Pfam" id="PF00877">
    <property type="entry name" value="NLPC_P60"/>
    <property type="match status" value="1"/>
</dbReference>
<evidence type="ECO:0000259" key="9">
    <source>
        <dbReference type="PROSITE" id="PS51782"/>
    </source>
</evidence>
<keyword evidence="12" id="KW-1185">Reference proteome</keyword>
<protein>
    <recommendedName>
        <fullName evidence="13">LysM peptidoglycan-binding domain-containing protein</fullName>
    </recommendedName>
</protein>
<dbReference type="EMBL" id="CP017634">
    <property type="protein sequence ID" value="ATW23447.1"/>
    <property type="molecule type" value="Genomic_DNA"/>
</dbReference>
<evidence type="ECO:0000256" key="1">
    <source>
        <dbReference type="ARBA" id="ARBA00007074"/>
    </source>
</evidence>
<evidence type="ECO:0000256" key="6">
    <source>
        <dbReference type="ARBA" id="ARBA00022807"/>
    </source>
</evidence>
<evidence type="ECO:0000256" key="4">
    <source>
        <dbReference type="ARBA" id="ARBA00022737"/>
    </source>
</evidence>
<dbReference type="SMART" id="SM00257">
    <property type="entry name" value="LysM"/>
    <property type="match status" value="2"/>
</dbReference>
<keyword evidence="6" id="KW-0788">Thiol protease</keyword>
<evidence type="ECO:0008006" key="13">
    <source>
        <dbReference type="Google" id="ProtNLM"/>
    </source>
</evidence>
<dbReference type="Gene3D" id="3.10.350.10">
    <property type="entry name" value="LysM domain"/>
    <property type="match status" value="2"/>
</dbReference>
<evidence type="ECO:0000256" key="8">
    <source>
        <dbReference type="SAM" id="SignalP"/>
    </source>
</evidence>
<dbReference type="KEGG" id="fwa:DCMF_00330"/>
<proteinExistence type="inferred from homology"/>
<evidence type="ECO:0000256" key="5">
    <source>
        <dbReference type="ARBA" id="ARBA00022801"/>
    </source>
</evidence>
<feature type="domain" description="LysM" evidence="9">
    <location>
        <begin position="31"/>
        <end position="75"/>
    </location>
</feature>
<feature type="domain" description="NlpC/P60" evidence="10">
    <location>
        <begin position="178"/>
        <end position="300"/>
    </location>
</feature>
<dbReference type="InterPro" id="IPR036779">
    <property type="entry name" value="LysM_dom_sf"/>
</dbReference>
<organism evidence="11 12">
    <name type="scientific">Formimonas warabiya</name>
    <dbReference type="NCBI Taxonomy" id="1761012"/>
    <lineage>
        <taxon>Bacteria</taxon>
        <taxon>Bacillati</taxon>
        <taxon>Bacillota</taxon>
        <taxon>Clostridia</taxon>
        <taxon>Eubacteriales</taxon>
        <taxon>Peptococcaceae</taxon>
        <taxon>Candidatus Formimonas</taxon>
    </lineage>
</organism>
<feature type="region of interest" description="Disordered" evidence="7">
    <location>
        <begin position="149"/>
        <end position="176"/>
    </location>
</feature>
<dbReference type="PANTHER" id="PTHR47053">
    <property type="entry name" value="MUREIN DD-ENDOPEPTIDASE MEPH-RELATED"/>
    <property type="match status" value="1"/>
</dbReference>
<dbReference type="RefSeq" id="WP_148132587.1">
    <property type="nucleotide sequence ID" value="NZ_CP017634.1"/>
</dbReference>
<reference evidence="11 12" key="1">
    <citation type="submission" date="2016-10" db="EMBL/GenBank/DDBJ databases">
        <title>Complete Genome Sequence of Peptococcaceae strain DCMF.</title>
        <authorList>
            <person name="Edwards R.J."/>
            <person name="Holland S.I."/>
            <person name="Deshpande N.P."/>
            <person name="Wong Y.K."/>
            <person name="Ertan H."/>
            <person name="Manefield M."/>
            <person name="Russell T.L."/>
            <person name="Lee M.J."/>
        </authorList>
    </citation>
    <scope>NUCLEOTIDE SEQUENCE [LARGE SCALE GENOMIC DNA]</scope>
    <source>
        <strain evidence="11 12">DCMF</strain>
    </source>
</reference>
<dbReference type="InterPro" id="IPR038765">
    <property type="entry name" value="Papain-like_cys_pep_sf"/>
</dbReference>